<evidence type="ECO:0000313" key="3">
    <source>
        <dbReference type="Proteomes" id="UP000271222"/>
    </source>
</evidence>
<proteinExistence type="predicted"/>
<dbReference type="AlphaFoldDB" id="A0A454TLQ4"/>
<dbReference type="EMBL" id="RJTL01000038">
    <property type="protein sequence ID" value="RNM03039.1"/>
    <property type="molecule type" value="Genomic_DNA"/>
</dbReference>
<name>A0A454TLQ4_9RALS</name>
<sequence>MIAYLVGHQTAAPAKNIAVAEKGAVVLEAALSRPGVTEAQMKAQVAEPILSILRRYQERGYMVIDTSRNEQGDMTVAALPANTLDITNELRAAVNLPAQQPAPALAPATNAPRATGHE</sequence>
<feature type="region of interest" description="Disordered" evidence="1">
    <location>
        <begin position="98"/>
        <end position="118"/>
    </location>
</feature>
<gene>
    <name evidence="2" type="ORF">EGA29_19910</name>
</gene>
<comment type="caution">
    <text evidence="2">The sequence shown here is derived from an EMBL/GenBank/DDBJ whole genome shotgun (WGS) entry which is preliminary data.</text>
</comment>
<evidence type="ECO:0000313" key="2">
    <source>
        <dbReference type="EMBL" id="RNM03039.1"/>
    </source>
</evidence>
<dbReference type="Proteomes" id="UP000271222">
    <property type="component" value="Unassembled WGS sequence"/>
</dbReference>
<accession>A0A454TLQ4</accession>
<organism evidence="2 3">
    <name type="scientific">Ralstonia pseudosolanacearum</name>
    <dbReference type="NCBI Taxonomy" id="1310165"/>
    <lineage>
        <taxon>Bacteria</taxon>
        <taxon>Pseudomonadati</taxon>
        <taxon>Pseudomonadota</taxon>
        <taxon>Betaproteobacteria</taxon>
        <taxon>Burkholderiales</taxon>
        <taxon>Burkholderiaceae</taxon>
        <taxon>Ralstonia</taxon>
        <taxon>Ralstonia solanacearum species complex</taxon>
    </lineage>
</organism>
<reference evidence="2 3" key="1">
    <citation type="submission" date="2018-10" db="EMBL/GenBank/DDBJ databases">
        <title>Draft Genome Sequence of Ralstonia pseudosolanacearum (R. solanacearum phylotype I) Strain Tg03 Isolated from Luffa cylindrica in China.</title>
        <authorList>
            <person name="Yuan G.-Q."/>
            <person name="Li Q.-Q."/>
            <person name="Zhang Y.-W."/>
        </authorList>
    </citation>
    <scope>NUCLEOTIDE SEQUENCE [LARGE SCALE GENOMIC DNA]</scope>
    <source>
        <strain evidence="2 3">Tg03</strain>
    </source>
</reference>
<protein>
    <submittedName>
        <fullName evidence="2">Uncharacterized protein</fullName>
    </submittedName>
</protein>
<evidence type="ECO:0000256" key="1">
    <source>
        <dbReference type="SAM" id="MobiDB-lite"/>
    </source>
</evidence>